<protein>
    <submittedName>
        <fullName evidence="1">Uncharacterized protein</fullName>
    </submittedName>
</protein>
<dbReference type="Proteomes" id="UP000222485">
    <property type="component" value="Genome"/>
</dbReference>
<proteinExistence type="predicted"/>
<name>A0A1V0EDL1_9CAUD</name>
<reference evidence="2" key="1">
    <citation type="journal article" date="2017" name="Curr. Microbiol.">
        <title>Genomic Diversity of Type B3 Bacteriophages of Caulobacter crescentus.</title>
        <authorList>
            <person name="Ash K.T."/>
            <person name="Drake K.M."/>
            <person name="Gibbs W.S."/>
            <person name="Ely B."/>
        </authorList>
    </citation>
    <scope>NUCLEOTIDE SEQUENCE [LARGE SCALE GENOMIC DNA]</scope>
</reference>
<sequence>MPLQSGSSDAVVSHNIAKLIDEGYSREQAVAIALSQARKPRRPKVSRGSRRR</sequence>
<dbReference type="EMBL" id="KY555146">
    <property type="protein sequence ID" value="ARB15000.1"/>
    <property type="molecule type" value="Genomic_DNA"/>
</dbReference>
<organism evidence="1 2">
    <name type="scientific">Caulobacter phage Ccr32</name>
    <dbReference type="NCBI Taxonomy" id="1959738"/>
    <lineage>
        <taxon>Viruses</taxon>
        <taxon>Duplodnaviria</taxon>
        <taxon>Heunggongvirae</taxon>
        <taxon>Uroviricota</taxon>
        <taxon>Caudoviricetes</taxon>
        <taxon>Jeanschmidtviridae</taxon>
        <taxon>Shapirovirus</taxon>
        <taxon>Shapirovirus cbk</taxon>
    </lineage>
</organism>
<gene>
    <name evidence="1" type="ORF">Ccr32_gp081</name>
</gene>
<accession>A0A1V0EDL1</accession>
<evidence type="ECO:0000313" key="2">
    <source>
        <dbReference type="Proteomes" id="UP000222485"/>
    </source>
</evidence>
<evidence type="ECO:0000313" key="1">
    <source>
        <dbReference type="EMBL" id="ARB15000.1"/>
    </source>
</evidence>